<dbReference type="Proteomes" id="UP000189681">
    <property type="component" value="Unassembled WGS sequence"/>
</dbReference>
<protein>
    <submittedName>
        <fullName evidence="1">Uncharacterized protein</fullName>
    </submittedName>
</protein>
<evidence type="ECO:0000313" key="1">
    <source>
        <dbReference type="EMBL" id="OOP55898.1"/>
    </source>
</evidence>
<reference evidence="1 2" key="1">
    <citation type="journal article" date="2017" name="Water Res.">
        <title>Discovery and metagenomic analysis of an anammox bacterial enrichment related to Candidatus "Brocadia caroliniensis" in a full-scale glycerol-fed nitritation-denitritation separate centrate treatment process.</title>
        <authorList>
            <person name="Park H."/>
            <person name="Brotto A.C."/>
            <person name="van Loosdrecht M.C."/>
            <person name="Chandran K."/>
        </authorList>
    </citation>
    <scope>NUCLEOTIDE SEQUENCE [LARGE SCALE GENOMIC DNA]</scope>
    <source>
        <strain evidence="1">26THWARD</strain>
    </source>
</reference>
<proteinExistence type="predicted"/>
<name>A0A1V4ARZ4_9BACT</name>
<accession>A0A1V4ARZ4</accession>
<sequence length="103" mass="11183">MESMGIRKGWTWGIIHTRGTEVVPSLIAFIAETKEVLHSTAKPQPVFSVVKAGDCFGKDPCTDTGYAFDDIVCVVIVSTFALLRINSAKQSFPHKQSVPSDNG</sequence>
<dbReference type="EMBL" id="AYTS01000108">
    <property type="protein sequence ID" value="OOP55898.1"/>
    <property type="molecule type" value="Genomic_DNA"/>
</dbReference>
<comment type="caution">
    <text evidence="1">The sequence shown here is derived from an EMBL/GenBank/DDBJ whole genome shotgun (WGS) entry which is preliminary data.</text>
</comment>
<gene>
    <name evidence="1" type="ORF">AYP45_12070</name>
</gene>
<organism evidence="1 2">
    <name type="scientific">Candidatus Brocadia carolinensis</name>
    <dbReference type="NCBI Taxonomy" id="1004156"/>
    <lineage>
        <taxon>Bacteria</taxon>
        <taxon>Pseudomonadati</taxon>
        <taxon>Planctomycetota</taxon>
        <taxon>Candidatus Brocadiia</taxon>
        <taxon>Candidatus Brocadiales</taxon>
        <taxon>Candidatus Brocadiaceae</taxon>
        <taxon>Candidatus Brocadia</taxon>
    </lineage>
</organism>
<evidence type="ECO:0000313" key="2">
    <source>
        <dbReference type="Proteomes" id="UP000189681"/>
    </source>
</evidence>
<dbReference type="AlphaFoldDB" id="A0A1V4ARZ4"/>